<evidence type="ECO:0000313" key="2">
    <source>
        <dbReference type="WBParaSite" id="ALUE_0002003601-mRNA-1"/>
    </source>
</evidence>
<reference evidence="2" key="1">
    <citation type="submission" date="2017-02" db="UniProtKB">
        <authorList>
            <consortium name="WormBaseParasite"/>
        </authorList>
    </citation>
    <scope>IDENTIFICATION</scope>
</reference>
<evidence type="ECO:0000313" key="1">
    <source>
        <dbReference type="Proteomes" id="UP000036681"/>
    </source>
</evidence>
<name>A0A0M3IMQ8_ASCLU</name>
<dbReference type="WBParaSite" id="ALUE_0002003601-mRNA-1">
    <property type="protein sequence ID" value="ALUE_0002003601-mRNA-1"/>
    <property type="gene ID" value="ALUE_0002003601"/>
</dbReference>
<accession>A0A0M3IMQ8</accession>
<sequence length="79" mass="9011">MALFEYIFVMGLLSFYGSIIYDFDGYEIVIWMDIDCDGTFNRSFTSSYEPSDVKGTNGARWLPMPSSFVTVVQSNNHDT</sequence>
<dbReference type="Proteomes" id="UP000036681">
    <property type="component" value="Unplaced"/>
</dbReference>
<protein>
    <submittedName>
        <fullName evidence="2">Neur_chan_LBD domain-containing protein</fullName>
    </submittedName>
</protein>
<organism evidence="1 2">
    <name type="scientific">Ascaris lumbricoides</name>
    <name type="common">Giant roundworm</name>
    <dbReference type="NCBI Taxonomy" id="6252"/>
    <lineage>
        <taxon>Eukaryota</taxon>
        <taxon>Metazoa</taxon>
        <taxon>Ecdysozoa</taxon>
        <taxon>Nematoda</taxon>
        <taxon>Chromadorea</taxon>
        <taxon>Rhabditida</taxon>
        <taxon>Spirurina</taxon>
        <taxon>Ascaridomorpha</taxon>
        <taxon>Ascaridoidea</taxon>
        <taxon>Ascarididae</taxon>
        <taxon>Ascaris</taxon>
    </lineage>
</organism>
<proteinExistence type="predicted"/>
<dbReference type="AlphaFoldDB" id="A0A0M3IMQ8"/>
<keyword evidence="1" id="KW-1185">Reference proteome</keyword>